<accession>A0AAU9SFW7</accession>
<dbReference type="SUPFAM" id="SSF81383">
    <property type="entry name" value="F-box domain"/>
    <property type="match status" value="1"/>
</dbReference>
<dbReference type="InterPro" id="IPR001810">
    <property type="entry name" value="F-box_dom"/>
</dbReference>
<feature type="domain" description="Legume lectin" evidence="6">
    <location>
        <begin position="436"/>
        <end position="644"/>
    </location>
</feature>
<protein>
    <recommendedName>
        <fullName evidence="11">Non-specific serine/threonine protein kinase</fullName>
    </recommendedName>
</protein>
<evidence type="ECO:0000256" key="4">
    <source>
        <dbReference type="PROSITE-ProRule" id="PRU10141"/>
    </source>
</evidence>
<dbReference type="InterPro" id="IPR013320">
    <property type="entry name" value="ConA-like_dom_sf"/>
</dbReference>
<feature type="transmembrane region" description="Helical" evidence="5">
    <location>
        <begin position="664"/>
        <end position="686"/>
    </location>
</feature>
<evidence type="ECO:0008006" key="11">
    <source>
        <dbReference type="Google" id="ProtNLM"/>
    </source>
</evidence>
<dbReference type="CDD" id="cd22152">
    <property type="entry name" value="F-box_AtAFR-like"/>
    <property type="match status" value="1"/>
</dbReference>
<dbReference type="InterPro" id="IPR019825">
    <property type="entry name" value="Lectin_legB_Mn/Ca_BS"/>
</dbReference>
<dbReference type="Gene3D" id="3.30.200.20">
    <property type="entry name" value="Phosphorylase Kinase, domain 1"/>
    <property type="match status" value="1"/>
</dbReference>
<dbReference type="InterPro" id="IPR011009">
    <property type="entry name" value="Kinase-like_dom_sf"/>
</dbReference>
<dbReference type="Pfam" id="PF00139">
    <property type="entry name" value="Lectin_legB"/>
    <property type="match status" value="1"/>
</dbReference>
<dbReference type="PROSITE" id="PS00307">
    <property type="entry name" value="LECTIN_LEGUME_BETA"/>
    <property type="match status" value="1"/>
</dbReference>
<feature type="domain" description="F-box" evidence="7">
    <location>
        <begin position="30"/>
        <end position="70"/>
    </location>
</feature>
<evidence type="ECO:0000256" key="3">
    <source>
        <dbReference type="ARBA" id="ARBA00048679"/>
    </source>
</evidence>
<dbReference type="EMBL" id="OU466861">
    <property type="protein sequence ID" value="CAH2065347.1"/>
    <property type="molecule type" value="Genomic_DNA"/>
</dbReference>
<comment type="catalytic activity">
    <reaction evidence="3">
        <text>L-seryl-[protein] + ATP = O-phospho-L-seryl-[protein] + ADP + H(+)</text>
        <dbReference type="Rhea" id="RHEA:17989"/>
        <dbReference type="Rhea" id="RHEA-COMP:9863"/>
        <dbReference type="Rhea" id="RHEA-COMP:11604"/>
        <dbReference type="ChEBI" id="CHEBI:15378"/>
        <dbReference type="ChEBI" id="CHEBI:29999"/>
        <dbReference type="ChEBI" id="CHEBI:30616"/>
        <dbReference type="ChEBI" id="CHEBI:83421"/>
        <dbReference type="ChEBI" id="CHEBI:456216"/>
        <dbReference type="EC" id="2.7.11.1"/>
    </reaction>
</comment>
<keyword evidence="5" id="KW-0812">Transmembrane</keyword>
<evidence type="ECO:0000313" key="10">
    <source>
        <dbReference type="Proteomes" id="UP000836841"/>
    </source>
</evidence>
<dbReference type="SUPFAM" id="SSF117281">
    <property type="entry name" value="Kelch motif"/>
    <property type="match status" value="1"/>
</dbReference>
<keyword evidence="4" id="KW-0547">Nucleotide-binding</keyword>
<proteinExistence type="predicted"/>
<keyword evidence="5" id="KW-1133">Transmembrane helix</keyword>
<dbReference type="PANTHER" id="PTHR24414">
    <property type="entry name" value="F-BOX/KELCH-REPEAT PROTEIN SKIP4"/>
    <property type="match status" value="1"/>
</dbReference>
<dbReference type="GO" id="GO:0004674">
    <property type="term" value="F:protein serine/threonine kinase activity"/>
    <property type="evidence" value="ECO:0007669"/>
    <property type="project" value="UniProtKB-EC"/>
</dbReference>
<keyword evidence="1" id="KW-0430">Lectin</keyword>
<evidence type="ECO:0000259" key="6">
    <source>
        <dbReference type="Pfam" id="PF00139"/>
    </source>
</evidence>
<feature type="domain" description="FKB95-like N-terminal Kelch" evidence="8">
    <location>
        <begin position="104"/>
        <end position="354"/>
    </location>
</feature>
<dbReference type="Pfam" id="PF00646">
    <property type="entry name" value="F-box"/>
    <property type="match status" value="1"/>
</dbReference>
<evidence type="ECO:0000256" key="1">
    <source>
        <dbReference type="ARBA" id="ARBA00022734"/>
    </source>
</evidence>
<dbReference type="InterPro" id="IPR001220">
    <property type="entry name" value="Legume_lectin_dom"/>
</dbReference>
<dbReference type="PROSITE" id="PS00107">
    <property type="entry name" value="PROTEIN_KINASE_ATP"/>
    <property type="match status" value="1"/>
</dbReference>
<evidence type="ECO:0000259" key="7">
    <source>
        <dbReference type="Pfam" id="PF00646"/>
    </source>
</evidence>
<dbReference type="InterPro" id="IPR057499">
    <property type="entry name" value="Kelch_FKB95"/>
</dbReference>
<evidence type="ECO:0000259" key="8">
    <source>
        <dbReference type="Pfam" id="PF25210"/>
    </source>
</evidence>
<dbReference type="CDD" id="cd06899">
    <property type="entry name" value="lectin_legume_LecRK_Arcelin_ConA"/>
    <property type="match status" value="1"/>
</dbReference>
<gene>
    <name evidence="9" type="ORF">TAV2_LOCUS16574</name>
</gene>
<name>A0AAU9SFW7_THLAR</name>
<dbReference type="Pfam" id="PF25210">
    <property type="entry name" value="Kelch_FKB95"/>
    <property type="match status" value="1"/>
</dbReference>
<keyword evidence="4" id="KW-0067">ATP-binding</keyword>
<dbReference type="InterPro" id="IPR015915">
    <property type="entry name" value="Kelch-typ_b-propeller"/>
</dbReference>
<dbReference type="GO" id="GO:0030246">
    <property type="term" value="F:carbohydrate binding"/>
    <property type="evidence" value="ECO:0007669"/>
    <property type="project" value="UniProtKB-KW"/>
</dbReference>
<comment type="catalytic activity">
    <reaction evidence="2">
        <text>L-threonyl-[protein] + ATP = O-phospho-L-threonyl-[protein] + ADP + H(+)</text>
        <dbReference type="Rhea" id="RHEA:46608"/>
        <dbReference type="Rhea" id="RHEA-COMP:11060"/>
        <dbReference type="Rhea" id="RHEA-COMP:11605"/>
        <dbReference type="ChEBI" id="CHEBI:15378"/>
        <dbReference type="ChEBI" id="CHEBI:30013"/>
        <dbReference type="ChEBI" id="CHEBI:30616"/>
        <dbReference type="ChEBI" id="CHEBI:61977"/>
        <dbReference type="ChEBI" id="CHEBI:456216"/>
        <dbReference type="EC" id="2.7.11.1"/>
    </reaction>
</comment>
<dbReference type="Gene3D" id="2.120.10.80">
    <property type="entry name" value="Kelch-type beta propeller"/>
    <property type="match status" value="1"/>
</dbReference>
<keyword evidence="5" id="KW-0472">Membrane</keyword>
<evidence type="ECO:0000256" key="5">
    <source>
        <dbReference type="SAM" id="Phobius"/>
    </source>
</evidence>
<dbReference type="AlphaFoldDB" id="A0AAU9SFW7"/>
<dbReference type="Proteomes" id="UP000836841">
    <property type="component" value="Chromosome 5"/>
</dbReference>
<evidence type="ECO:0000313" key="9">
    <source>
        <dbReference type="EMBL" id="CAH2065347.1"/>
    </source>
</evidence>
<dbReference type="InterPro" id="IPR050354">
    <property type="entry name" value="F-box/kelch-repeat_ARATH"/>
</dbReference>
<dbReference type="SMART" id="SM00612">
    <property type="entry name" value="Kelch"/>
    <property type="match status" value="2"/>
</dbReference>
<reference evidence="9 10" key="1">
    <citation type="submission" date="2022-03" db="EMBL/GenBank/DDBJ databases">
        <authorList>
            <person name="Nunn A."/>
            <person name="Chopra R."/>
            <person name="Nunn A."/>
            <person name="Contreras Garrido A."/>
        </authorList>
    </citation>
    <scope>NUCLEOTIDE SEQUENCE [LARGE SCALE GENOMIC DNA]</scope>
</reference>
<dbReference type="SUPFAM" id="SSF49899">
    <property type="entry name" value="Concanavalin A-like lectins/glucanases"/>
    <property type="match status" value="1"/>
</dbReference>
<dbReference type="GO" id="GO:0005524">
    <property type="term" value="F:ATP binding"/>
    <property type="evidence" value="ECO:0007669"/>
    <property type="project" value="UniProtKB-UniRule"/>
</dbReference>
<dbReference type="InterPro" id="IPR017441">
    <property type="entry name" value="Protein_kinase_ATP_BS"/>
</dbReference>
<keyword evidence="10" id="KW-1185">Reference proteome</keyword>
<evidence type="ECO:0000256" key="2">
    <source>
        <dbReference type="ARBA" id="ARBA00047899"/>
    </source>
</evidence>
<sequence>MRSAIREETMMYNYNSKRRKKTKKAASPSWSSLPDAVAVSCLARVSKSDYKAVSLVSKRHRSLVASPELCHARTLIGCAEASFYVCLRVSPDPTTQWFVLTGARRRRRLRPIPSNPCQAPDSSSFVAVDWGIYVIGGLVDGDPTSDVWFLDCFSHTWRQVPSMNMARASASASLVDGKIYVVGGCADSSNWAEVFDPKTQTWLNYTTPEMPQSIIHQSEVIEEKKVYAVDEEGQSFYLSPSECKSWTRGRRETKPGNRNDWCAIGKLLYCRGTRGRILWCEPDELDWKEVKGLENLQDSLLCGWRRKTKVKYDISKLCCNSAGNIVIFWTSQSLVLRAAEFSLERREGGEVWASLSGQVLFTKLIPSQSHSALRTQDSFRIVRFSVSVTNGSKIASDLDDLICSSDLHLKSTGDRPLYRWGCQSSSQRTVAVGSGQRMGHAFFKKPFEFTSPESLSFSTHFVCALVPKPGFIGGHGIAFVLSASMDLTNADATQFLGLFNISTQGSSSSHIVAVELDTALSAEFDDINANHVGIDVNGLMSITSSPAAYFSEIKGKNESIQLLSGDPIQVWVDYEGNVLNVSLAPRKTHKPSKPLLSRSINLSESFPDKKMFLGFSGATGTLISYQYILGWSLSRSTVSLQALDVTNLPRVPRHRSKNEKLSTLLIVLLILLAALVFLALGAAYVYRRRKYAEIREEWEKEYGPHRFSYKALYNATKGFNKDGLLGKGGFGEVYGGTLPSNEQIAVKRVSHDAE</sequence>
<dbReference type="PANTHER" id="PTHR24414:SF172">
    <property type="entry name" value="F-BOX DOMAIN-CONTAINING PROTEIN"/>
    <property type="match status" value="1"/>
</dbReference>
<dbReference type="Gene3D" id="2.60.120.200">
    <property type="match status" value="1"/>
</dbReference>
<dbReference type="InterPro" id="IPR036047">
    <property type="entry name" value="F-box-like_dom_sf"/>
</dbReference>
<dbReference type="SUPFAM" id="SSF56112">
    <property type="entry name" value="Protein kinase-like (PK-like)"/>
    <property type="match status" value="1"/>
</dbReference>
<dbReference type="InterPro" id="IPR006652">
    <property type="entry name" value="Kelch_1"/>
</dbReference>
<feature type="binding site" evidence="4">
    <location>
        <position position="747"/>
    </location>
    <ligand>
        <name>ATP</name>
        <dbReference type="ChEBI" id="CHEBI:30616"/>
    </ligand>
</feature>
<organism evidence="9 10">
    <name type="scientific">Thlaspi arvense</name>
    <name type="common">Field penny-cress</name>
    <dbReference type="NCBI Taxonomy" id="13288"/>
    <lineage>
        <taxon>Eukaryota</taxon>
        <taxon>Viridiplantae</taxon>
        <taxon>Streptophyta</taxon>
        <taxon>Embryophyta</taxon>
        <taxon>Tracheophyta</taxon>
        <taxon>Spermatophyta</taxon>
        <taxon>Magnoliopsida</taxon>
        <taxon>eudicotyledons</taxon>
        <taxon>Gunneridae</taxon>
        <taxon>Pentapetalae</taxon>
        <taxon>rosids</taxon>
        <taxon>malvids</taxon>
        <taxon>Brassicales</taxon>
        <taxon>Brassicaceae</taxon>
        <taxon>Thlaspideae</taxon>
        <taxon>Thlaspi</taxon>
    </lineage>
</organism>